<name>A0AAI8V8R0_9PEZI</name>
<evidence type="ECO:0000313" key="2">
    <source>
        <dbReference type="EMBL" id="CAJ2500421.1"/>
    </source>
</evidence>
<comment type="caution">
    <text evidence="2">The sequence shown here is derived from an EMBL/GenBank/DDBJ whole genome shotgun (WGS) entry which is preliminary data.</text>
</comment>
<evidence type="ECO:0000256" key="1">
    <source>
        <dbReference type="SAM" id="MobiDB-lite"/>
    </source>
</evidence>
<organism evidence="2 3">
    <name type="scientific">Anthostomella pinea</name>
    <dbReference type="NCBI Taxonomy" id="933095"/>
    <lineage>
        <taxon>Eukaryota</taxon>
        <taxon>Fungi</taxon>
        <taxon>Dikarya</taxon>
        <taxon>Ascomycota</taxon>
        <taxon>Pezizomycotina</taxon>
        <taxon>Sordariomycetes</taxon>
        <taxon>Xylariomycetidae</taxon>
        <taxon>Xylariales</taxon>
        <taxon>Xylariaceae</taxon>
        <taxon>Anthostomella</taxon>
    </lineage>
</organism>
<feature type="region of interest" description="Disordered" evidence="1">
    <location>
        <begin position="1"/>
        <end position="20"/>
    </location>
</feature>
<proteinExistence type="predicted"/>
<keyword evidence="3" id="KW-1185">Reference proteome</keyword>
<sequence length="85" mass="10138">MASATPPASEGHMTAEQAEKYEDHFWGSNLEYDESRRATKYFAAQRVQDWNVRVREYFADKAAEEANREREKTEKETWQKELHRL</sequence>
<reference evidence="2" key="1">
    <citation type="submission" date="2023-10" db="EMBL/GenBank/DDBJ databases">
        <authorList>
            <person name="Hackl T."/>
        </authorList>
    </citation>
    <scope>NUCLEOTIDE SEQUENCE</scope>
</reference>
<evidence type="ECO:0000313" key="3">
    <source>
        <dbReference type="Proteomes" id="UP001295740"/>
    </source>
</evidence>
<feature type="region of interest" description="Disordered" evidence="1">
    <location>
        <begin position="63"/>
        <end position="85"/>
    </location>
</feature>
<accession>A0AAI8V8R0</accession>
<dbReference type="EMBL" id="CAUWAG010000003">
    <property type="protein sequence ID" value="CAJ2500421.1"/>
    <property type="molecule type" value="Genomic_DNA"/>
</dbReference>
<dbReference type="AlphaFoldDB" id="A0AAI8V8R0"/>
<protein>
    <submittedName>
        <fullName evidence="2">Uu.00g032740.m01.CDS01</fullName>
    </submittedName>
</protein>
<dbReference type="Proteomes" id="UP001295740">
    <property type="component" value="Unassembled WGS sequence"/>
</dbReference>
<gene>
    <name evidence="2" type="ORF">KHLLAP_LOCUS889</name>
</gene>